<comment type="pathway">
    <text evidence="1">Protein modification; protein glycosylation.</text>
</comment>
<dbReference type="InterPro" id="IPR013105">
    <property type="entry name" value="TPR_2"/>
</dbReference>
<dbReference type="AlphaFoldDB" id="A0AA43GQR9"/>
<dbReference type="RefSeq" id="WP_280653857.1">
    <property type="nucleotide sequence ID" value="NZ_JANQDH010000034.1"/>
</dbReference>
<sequence>MRTNLPIYIVIMDYQRFQLQLPELFNNWGEAACHPKSDIFQSILTQVNGMISPNVMQLLNFAVSCLDEDEIYCEIGTFPGASLISALINNPDKKAYAVDDFSELDIESDNLEKLANNIEKFNVANQVFFCYQGFEEFFREFKNEELTDKIGVYFYDASQNYRSYLLGLLAVQTVISPQCIMIITNCQWQSCQQAVRDFVATHSAARLMLDFADEDYLLWNGIQILSWDIYRDLSDDMTLDCPIQESINNITKLEIANFVDSQASKASFLFKNKQYLQAEKIYLNLLQVNKSNANIWHNLGILYYEKGEYLQALDCLNQTLKIDDRQGIYHYTSGLILEKVQIDQAIQAYETAIKLDPNLIDAYNNLGNIFLGKNELDKAEFFFKKAISANPLHFGGHLNLGNLYLINYRNINGAILCYKKAFDLQPKSADILDKLSLAYKLKNCQLESLFYKGFSYFQQGEFEEAIQLYKQVISINPEANNSYLHLLRSLHALGKTKEAIEESQSVLHLLPNNLLIQIASLRVLPPLYQDIEEIEACRKYFKAGLESLGQNPDLDTEINSKNVLEVIGKQTNFYLAYQCQNDVDLQRKYGQIVHQIMAAHYPQWCKDLPFTHLQPGEKIRVGYVSSHLYNHNGANGSLGWIKNHNRQNFQVYCYHVGGYRDEVTEQFRLYSYSFVHMPNDLEAICKQIIIDKLHILVFPAIGMNPIDAQLASLRLAPVQCMGWGHPITSGLSTVDYYLSSELMEPENAQEHYSETLITLPNISICYEKPLLPKLKKTRTEWGIAENSIVYLSCQSTFKYLPQYDYIFPAIAKQVTNAKFLFISAPEGKYITNLFRQRLQKAFAKLGLDSEQYCIILPRQSHDEFLQLYLISDVYLDTLGWNGGFTTLSAIASNLPIVTCPGEFMRGRHSYAFLKMLGITDTIANSEAEYIEIAVKLGLDSHWRYSIAERISQSHHRVFDDKTCVTALEAFYQQVINEKC</sequence>
<feature type="domain" description="O-GlcNAc transferase C-terminal" evidence="9">
    <location>
        <begin position="776"/>
        <end position="955"/>
    </location>
</feature>
<keyword evidence="11" id="KW-1185">Reference proteome</keyword>
<dbReference type="GO" id="GO:0097363">
    <property type="term" value="F:protein O-acetylglucosaminyltransferase activity"/>
    <property type="evidence" value="ECO:0007669"/>
    <property type="project" value="UniProtKB-EC"/>
</dbReference>
<dbReference type="Gene3D" id="3.40.50.11380">
    <property type="match status" value="1"/>
</dbReference>
<dbReference type="SUPFAM" id="SSF53335">
    <property type="entry name" value="S-adenosyl-L-methionine-dependent methyltransferases"/>
    <property type="match status" value="1"/>
</dbReference>
<keyword evidence="7 8" id="KW-0802">TPR repeat</keyword>
<dbReference type="PANTHER" id="PTHR44366">
    <property type="entry name" value="UDP-N-ACETYLGLUCOSAMINE--PEPTIDE N-ACETYLGLUCOSAMINYLTRANSFERASE 110 KDA SUBUNIT"/>
    <property type="match status" value="1"/>
</dbReference>
<evidence type="ECO:0000256" key="4">
    <source>
        <dbReference type="ARBA" id="ARBA00022676"/>
    </source>
</evidence>
<evidence type="ECO:0000256" key="3">
    <source>
        <dbReference type="ARBA" id="ARBA00011970"/>
    </source>
</evidence>
<protein>
    <recommendedName>
        <fullName evidence="3">protein O-GlcNAc transferase</fullName>
        <ecNumber evidence="3">2.4.1.255</ecNumber>
    </recommendedName>
</protein>
<dbReference type="Pfam" id="PF07719">
    <property type="entry name" value="TPR_2"/>
    <property type="match status" value="1"/>
</dbReference>
<evidence type="ECO:0000259" key="9">
    <source>
        <dbReference type="Pfam" id="PF13844"/>
    </source>
</evidence>
<evidence type="ECO:0000256" key="5">
    <source>
        <dbReference type="ARBA" id="ARBA00022679"/>
    </source>
</evidence>
<feature type="domain" description="O-GlcNAc transferase C-terminal" evidence="9">
    <location>
        <begin position="610"/>
        <end position="762"/>
    </location>
</feature>
<comment type="caution">
    <text evidence="10">The sequence shown here is derived from an EMBL/GenBank/DDBJ whole genome shotgun (WGS) entry which is preliminary data.</text>
</comment>
<evidence type="ECO:0000256" key="8">
    <source>
        <dbReference type="PROSITE-ProRule" id="PRU00339"/>
    </source>
</evidence>
<dbReference type="SUPFAM" id="SSF48452">
    <property type="entry name" value="TPR-like"/>
    <property type="match status" value="1"/>
</dbReference>
<dbReference type="Pfam" id="PF13414">
    <property type="entry name" value="TPR_11"/>
    <property type="match status" value="1"/>
</dbReference>
<dbReference type="SMART" id="SM00028">
    <property type="entry name" value="TPR"/>
    <property type="match status" value="7"/>
</dbReference>
<dbReference type="Pfam" id="PF00515">
    <property type="entry name" value="TPR_1"/>
    <property type="match status" value="1"/>
</dbReference>
<dbReference type="Gene3D" id="3.40.50.150">
    <property type="entry name" value="Vaccinia Virus protein VP39"/>
    <property type="match status" value="1"/>
</dbReference>
<evidence type="ECO:0000256" key="6">
    <source>
        <dbReference type="ARBA" id="ARBA00022737"/>
    </source>
</evidence>
<evidence type="ECO:0000256" key="7">
    <source>
        <dbReference type="ARBA" id="ARBA00022803"/>
    </source>
</evidence>
<feature type="repeat" description="TPR" evidence="8">
    <location>
        <begin position="360"/>
        <end position="393"/>
    </location>
</feature>
<comment type="similarity">
    <text evidence="2">Belongs to the glycosyltransferase 41 family. O-GlcNAc transferase subfamily.</text>
</comment>
<evidence type="ECO:0000256" key="1">
    <source>
        <dbReference type="ARBA" id="ARBA00004922"/>
    </source>
</evidence>
<dbReference type="InterPro" id="IPR029489">
    <property type="entry name" value="OGT/SEC/SPY_C"/>
</dbReference>
<feature type="repeat" description="TPR" evidence="8">
    <location>
        <begin position="293"/>
        <end position="326"/>
    </location>
</feature>
<dbReference type="Pfam" id="PF13844">
    <property type="entry name" value="Glyco_transf_41"/>
    <property type="match status" value="2"/>
</dbReference>
<evidence type="ECO:0000256" key="2">
    <source>
        <dbReference type="ARBA" id="ARBA00005386"/>
    </source>
</evidence>
<dbReference type="Gene3D" id="1.25.40.10">
    <property type="entry name" value="Tetratricopeptide repeat domain"/>
    <property type="match status" value="3"/>
</dbReference>
<dbReference type="InterPro" id="IPR011990">
    <property type="entry name" value="TPR-like_helical_dom_sf"/>
</dbReference>
<dbReference type="GO" id="GO:0006493">
    <property type="term" value="P:protein O-linked glycosylation"/>
    <property type="evidence" value="ECO:0007669"/>
    <property type="project" value="InterPro"/>
</dbReference>
<accession>A0AA43GQR9</accession>
<evidence type="ECO:0000313" key="10">
    <source>
        <dbReference type="EMBL" id="MDH6059845.1"/>
    </source>
</evidence>
<dbReference type="InterPro" id="IPR029063">
    <property type="entry name" value="SAM-dependent_MTases_sf"/>
</dbReference>
<dbReference type="PROSITE" id="PS50293">
    <property type="entry name" value="TPR_REGION"/>
    <property type="match status" value="3"/>
</dbReference>
<dbReference type="Gene3D" id="3.40.50.2000">
    <property type="entry name" value="Glycogen Phosphorylase B"/>
    <property type="match status" value="1"/>
</dbReference>
<dbReference type="PROSITE" id="PS50005">
    <property type="entry name" value="TPR"/>
    <property type="match status" value="3"/>
</dbReference>
<dbReference type="PANTHER" id="PTHR44366:SF1">
    <property type="entry name" value="UDP-N-ACETYLGLUCOSAMINE--PEPTIDE N-ACETYLGLUCOSAMINYLTRANSFERASE 110 KDA SUBUNIT"/>
    <property type="match status" value="1"/>
</dbReference>
<dbReference type="Proteomes" id="UP001159387">
    <property type="component" value="Unassembled WGS sequence"/>
</dbReference>
<dbReference type="InterPro" id="IPR019734">
    <property type="entry name" value="TPR_rpt"/>
</dbReference>
<keyword evidence="4" id="KW-0328">Glycosyltransferase</keyword>
<keyword evidence="5" id="KW-0808">Transferase</keyword>
<gene>
    <name evidence="10" type="ORF">NWP17_05235</name>
</gene>
<keyword evidence="6" id="KW-0677">Repeat</keyword>
<reference evidence="10 11" key="1">
    <citation type="journal article" date="2023" name="J. Phycol.">
        <title>Chrysosporum ovalisporum is synonymous with the true-branching cyanobacterium Umezakia natans (Nostocales/Aphanizomenonaceae).</title>
        <authorList>
            <person name="McGregor G.B."/>
            <person name="Sendall B.C."/>
            <person name="Niiyama Y."/>
            <person name="Tuji A."/>
            <person name="Willis A."/>
        </authorList>
    </citation>
    <scope>NUCLEOTIDE SEQUENCE [LARGE SCALE GENOMIC DNA]</scope>
    <source>
        <strain evidence="10 11">ANA360D</strain>
    </source>
</reference>
<dbReference type="EMBL" id="JANQDH010000034">
    <property type="protein sequence ID" value="MDH6059845.1"/>
    <property type="molecule type" value="Genomic_DNA"/>
</dbReference>
<organism evidence="10 11">
    <name type="scientific">Chrysosporum bergii ANA360D</name>
    <dbReference type="NCBI Taxonomy" id="617107"/>
    <lineage>
        <taxon>Bacteria</taxon>
        <taxon>Bacillati</taxon>
        <taxon>Cyanobacteriota</taxon>
        <taxon>Cyanophyceae</taxon>
        <taxon>Nostocales</taxon>
        <taxon>Nodulariaceae</taxon>
        <taxon>Chrysosporum</taxon>
    </lineage>
</organism>
<name>A0AA43GQR9_9CYAN</name>
<dbReference type="InterPro" id="IPR037919">
    <property type="entry name" value="OGT"/>
</dbReference>
<evidence type="ECO:0000313" key="11">
    <source>
        <dbReference type="Proteomes" id="UP001159387"/>
    </source>
</evidence>
<proteinExistence type="inferred from homology"/>
<dbReference type="EC" id="2.4.1.255" evidence="3"/>
<feature type="repeat" description="TPR" evidence="8">
    <location>
        <begin position="446"/>
        <end position="479"/>
    </location>
</feature>